<sequence>MEAAKSSTDARGCEAPVAGGPFPGIAEVFCEGPGRAELGMGRDDEPGPAAGGGWLAPVADHHSQTGFGLRSLQR</sequence>
<feature type="region of interest" description="Disordered" evidence="1">
    <location>
        <begin position="36"/>
        <end position="74"/>
    </location>
</feature>
<organism evidence="2 3">
    <name type="scientific">Streptomyces microflavus</name>
    <name type="common">Streptomyces lipmanii</name>
    <dbReference type="NCBI Taxonomy" id="1919"/>
    <lineage>
        <taxon>Bacteria</taxon>
        <taxon>Bacillati</taxon>
        <taxon>Actinomycetota</taxon>
        <taxon>Actinomycetes</taxon>
        <taxon>Kitasatosporales</taxon>
        <taxon>Streptomycetaceae</taxon>
        <taxon>Streptomyces</taxon>
    </lineage>
</organism>
<gene>
    <name evidence="2" type="ORF">Smic_83860</name>
</gene>
<dbReference type="Proteomes" id="UP000498740">
    <property type="component" value="Unassembled WGS sequence"/>
</dbReference>
<accession>A0A7J0D525</accession>
<evidence type="ECO:0000313" key="2">
    <source>
        <dbReference type="EMBL" id="GFN09830.1"/>
    </source>
</evidence>
<dbReference type="AlphaFoldDB" id="A0A7J0D525"/>
<evidence type="ECO:0000313" key="3">
    <source>
        <dbReference type="Proteomes" id="UP000498740"/>
    </source>
</evidence>
<comment type="caution">
    <text evidence="2">The sequence shown here is derived from an EMBL/GenBank/DDBJ whole genome shotgun (WGS) entry which is preliminary data.</text>
</comment>
<protein>
    <submittedName>
        <fullName evidence="2">Uncharacterized protein</fullName>
    </submittedName>
</protein>
<proteinExistence type="predicted"/>
<reference evidence="2 3" key="1">
    <citation type="submission" date="2020-05" db="EMBL/GenBank/DDBJ databases">
        <title>Whole genome shotgun sequence of Streptomyces microflavus NBRC 13062.</title>
        <authorList>
            <person name="Komaki H."/>
            <person name="Tamura T."/>
        </authorList>
    </citation>
    <scope>NUCLEOTIDE SEQUENCE [LARGE SCALE GENOMIC DNA]</scope>
    <source>
        <strain evidence="2 3">NBRC 13062</strain>
    </source>
</reference>
<dbReference type="EMBL" id="BLWD01000003">
    <property type="protein sequence ID" value="GFN09830.1"/>
    <property type="molecule type" value="Genomic_DNA"/>
</dbReference>
<evidence type="ECO:0000256" key="1">
    <source>
        <dbReference type="SAM" id="MobiDB-lite"/>
    </source>
</evidence>
<name>A0A7J0D525_STRMI</name>